<accession>A0A0F7KU90</accession>
<proteinExistence type="predicted"/>
<sequence>MRSGNRAAAPWHLWVVGIGSLLWNAVGAVDYTLTRLRNMPYLESTGMGPEEMAYLDSFPAWADAAWAVGVWACVAGSVLLLLRSKYAFPAFVVSLLGIAALTLFRAASPAPEIFSNSGALLFSIVLWVLTCSFALYARLMTRKGILR</sequence>
<dbReference type="Proteomes" id="UP000034392">
    <property type="component" value="Chromosome"/>
</dbReference>
<dbReference type="EMBL" id="CP011452">
    <property type="protein sequence ID" value="AKH42355.1"/>
    <property type="molecule type" value="Genomic_DNA"/>
</dbReference>
<dbReference type="STRING" id="1267766.WYH_01312"/>
<dbReference type="KEGG" id="aay:WYH_01312"/>
<protein>
    <submittedName>
        <fullName evidence="1">Uncharacterized protein</fullName>
    </submittedName>
</protein>
<reference evidence="1" key="1">
    <citation type="submission" date="2015-05" db="EMBL/GenBank/DDBJ databases">
        <title>The complete genome of Altererythrobacter atlanticus strain 26DY36.</title>
        <authorList>
            <person name="Wu Y.-H."/>
            <person name="Cheng H."/>
            <person name="Wu X.-W."/>
        </authorList>
    </citation>
    <scope>NUCLEOTIDE SEQUENCE [LARGE SCALE GENOMIC DNA]</scope>
    <source>
        <strain evidence="1">26DY36</strain>
    </source>
</reference>
<keyword evidence="2" id="KW-1185">Reference proteome</keyword>
<dbReference type="PATRIC" id="fig|1267766.3.peg.1321"/>
<dbReference type="AlphaFoldDB" id="A0A0F7KU90"/>
<evidence type="ECO:0000313" key="2">
    <source>
        <dbReference type="Proteomes" id="UP000034392"/>
    </source>
</evidence>
<evidence type="ECO:0000313" key="1">
    <source>
        <dbReference type="EMBL" id="AKH42355.1"/>
    </source>
</evidence>
<name>A0A0F7KU90_9SPHN</name>
<dbReference type="OrthoDB" id="5801787at2"/>
<dbReference type="RefSeq" id="WP_046903188.1">
    <property type="nucleotide sequence ID" value="NZ_CP011452.2"/>
</dbReference>
<organism evidence="1 2">
    <name type="scientific">Croceibacterium atlanticum</name>
    <dbReference type="NCBI Taxonomy" id="1267766"/>
    <lineage>
        <taxon>Bacteria</taxon>
        <taxon>Pseudomonadati</taxon>
        <taxon>Pseudomonadota</taxon>
        <taxon>Alphaproteobacteria</taxon>
        <taxon>Sphingomonadales</taxon>
        <taxon>Erythrobacteraceae</taxon>
        <taxon>Croceibacterium</taxon>
    </lineage>
</organism>
<gene>
    <name evidence="1" type="ORF">WYH_01312</name>
</gene>